<dbReference type="EMBL" id="JAXCGZ010022846">
    <property type="protein sequence ID" value="KAK7022744.1"/>
    <property type="molecule type" value="Genomic_DNA"/>
</dbReference>
<accession>A0AAN8ZW97</accession>
<feature type="non-terminal residue" evidence="1">
    <location>
        <position position="80"/>
    </location>
</feature>
<comment type="caution">
    <text evidence="1">The sequence shown here is derived from an EMBL/GenBank/DDBJ whole genome shotgun (WGS) entry which is preliminary data.</text>
</comment>
<dbReference type="Proteomes" id="UP001381693">
    <property type="component" value="Unassembled WGS sequence"/>
</dbReference>
<organism evidence="1 2">
    <name type="scientific">Halocaridina rubra</name>
    <name type="common">Hawaiian red shrimp</name>
    <dbReference type="NCBI Taxonomy" id="373956"/>
    <lineage>
        <taxon>Eukaryota</taxon>
        <taxon>Metazoa</taxon>
        <taxon>Ecdysozoa</taxon>
        <taxon>Arthropoda</taxon>
        <taxon>Crustacea</taxon>
        <taxon>Multicrustacea</taxon>
        <taxon>Malacostraca</taxon>
        <taxon>Eumalacostraca</taxon>
        <taxon>Eucarida</taxon>
        <taxon>Decapoda</taxon>
        <taxon>Pleocyemata</taxon>
        <taxon>Caridea</taxon>
        <taxon>Atyoidea</taxon>
        <taxon>Atyidae</taxon>
        <taxon>Halocaridina</taxon>
    </lineage>
</organism>
<sequence>MVDVWFLFCIGITFLVIICHAITDNIIYPGPEKRSAKKTGIYDNSSSKKLKLGTSSDAVWAAKTLKLKDLSTLSLRTNAS</sequence>
<name>A0AAN8ZW97_HALRR</name>
<evidence type="ECO:0000313" key="1">
    <source>
        <dbReference type="EMBL" id="KAK7022744.1"/>
    </source>
</evidence>
<gene>
    <name evidence="1" type="ORF">SK128_021287</name>
</gene>
<proteinExistence type="predicted"/>
<evidence type="ECO:0000313" key="2">
    <source>
        <dbReference type="Proteomes" id="UP001381693"/>
    </source>
</evidence>
<protein>
    <submittedName>
        <fullName evidence="1">Uncharacterized protein</fullName>
    </submittedName>
</protein>
<reference evidence="1 2" key="1">
    <citation type="submission" date="2023-11" db="EMBL/GenBank/DDBJ databases">
        <title>Halocaridina rubra genome assembly.</title>
        <authorList>
            <person name="Smith C."/>
        </authorList>
    </citation>
    <scope>NUCLEOTIDE SEQUENCE [LARGE SCALE GENOMIC DNA]</scope>
    <source>
        <strain evidence="1">EP-1</strain>
        <tissue evidence="1">Whole</tissue>
    </source>
</reference>
<keyword evidence="2" id="KW-1185">Reference proteome</keyword>
<dbReference type="AlphaFoldDB" id="A0AAN8ZW97"/>